<accession>A0A9Q1BI48</accession>
<protein>
    <recommendedName>
        <fullName evidence="7">Phosphodiesterase</fullName>
        <ecNumber evidence="7">3.1.4.-</ecNumber>
    </recommendedName>
</protein>
<dbReference type="GO" id="GO:0004114">
    <property type="term" value="F:3',5'-cyclic-nucleotide phosphodiesterase activity"/>
    <property type="evidence" value="ECO:0007669"/>
    <property type="project" value="InterPro"/>
</dbReference>
<dbReference type="EC" id="3.1.4.-" evidence="7"/>
<evidence type="ECO:0000313" key="11">
    <source>
        <dbReference type="Proteomes" id="UP001152320"/>
    </source>
</evidence>
<feature type="domain" description="PDEase" evidence="9">
    <location>
        <begin position="530"/>
        <end position="678"/>
    </location>
</feature>
<evidence type="ECO:0000256" key="6">
    <source>
        <dbReference type="PIRSR" id="PIRSR623088-3"/>
    </source>
</evidence>
<dbReference type="OrthoDB" id="295473at2759"/>
<dbReference type="SMART" id="SM00065">
    <property type="entry name" value="GAF"/>
    <property type="match status" value="2"/>
</dbReference>
<dbReference type="CDD" id="cd00077">
    <property type="entry name" value="HDc"/>
    <property type="match status" value="1"/>
</dbReference>
<dbReference type="SUPFAM" id="SSF55781">
    <property type="entry name" value="GAF domain-like"/>
    <property type="match status" value="2"/>
</dbReference>
<evidence type="ECO:0000259" key="9">
    <source>
        <dbReference type="PROSITE" id="PS51845"/>
    </source>
</evidence>
<feature type="binding site" evidence="6">
    <location>
        <position position="647"/>
    </location>
    <ligand>
        <name>Zn(2+)</name>
        <dbReference type="ChEBI" id="CHEBI:29105"/>
        <label>2</label>
    </ligand>
</feature>
<name>A0A9Q1BI48_HOLLE</name>
<evidence type="ECO:0000256" key="4">
    <source>
        <dbReference type="ARBA" id="ARBA00022801"/>
    </source>
</evidence>
<dbReference type="Pfam" id="PF01590">
    <property type="entry name" value="GAF"/>
    <property type="match status" value="2"/>
</dbReference>
<keyword evidence="3 6" id="KW-0479">Metal-binding</keyword>
<dbReference type="PANTHER" id="PTHR11347">
    <property type="entry name" value="CYCLIC NUCLEOTIDE PHOSPHODIESTERASE"/>
    <property type="match status" value="1"/>
</dbReference>
<sequence length="678" mass="76847">MADKRKNSPNHHVTKEDVVQYLKTHHDFTEEYFIQNATSEMVDGWLTRHSSSGHGMTPCEVASWSDGIGHDSKGHVFHNIRKSFAGASGSLKSLLSPNRKKKTLRKNKSVLKNLDEKDLFMELIRDIADELDLNTLSHKILMNVSILTNGDRCSLFLVRGSKDNRYLASRLFDVTENSTVEDAIHSEKEEIRIPFGQGIAGYVAQTKESINIKNAYEDPRFNPEIDKRTGYTTHSILCMPICNHDGDVVGVAQVINKVTGSHEFLPKDEEVFRNYLTFCGIGIMNAELFEMSVNEYKRNQMLLGLARGIFEEQTSLDKMVHKIMVQALQLLRCERCMVFILHDDEKLSIPSQLRLSRGPGMSRELSTLSNVSTPPPPNDTGQEISFSTAFDLTEKEKDKVEHLSPEALEKSVNTEIAKHVASTGETINMNDFASQNRFVINGEVDKENQIHSILCQPIFNSEQKVIGVAQMINRTTSDHIFTEQDENLFEAFAIFCGLGIHNTQMYENAIRLMAKQQVALEVLSYHATAQKEEVEKLKGKPIASAETFNLNSFAFSDFTLTEDETVQASIRMFMDLNLLDKFHIPYKVLCRWLLSVKKNYRPVIYHNWRHAFNVAQTMFSLVKVGGIEPLLKPLEILGLLVACLCHDLDHRGTNNTFQTKVFTSWPILNSWSSTLTCT</sequence>
<dbReference type="GO" id="GO:0007165">
    <property type="term" value="P:signal transduction"/>
    <property type="evidence" value="ECO:0007669"/>
    <property type="project" value="InterPro"/>
</dbReference>
<dbReference type="InterPro" id="IPR023174">
    <property type="entry name" value="PDEase_CS"/>
</dbReference>
<dbReference type="GO" id="GO:0046872">
    <property type="term" value="F:metal ion binding"/>
    <property type="evidence" value="ECO:0007669"/>
    <property type="project" value="UniProtKB-KW"/>
</dbReference>
<feature type="region of interest" description="Disordered" evidence="8">
    <location>
        <begin position="364"/>
        <end position="383"/>
    </location>
</feature>
<dbReference type="InterPro" id="IPR036971">
    <property type="entry name" value="PDEase_catalytic_dom_sf"/>
</dbReference>
<dbReference type="SUPFAM" id="SSF109604">
    <property type="entry name" value="HD-domain/PDEase-like"/>
    <property type="match status" value="1"/>
</dbReference>
<feature type="active site" description="Proton donor" evidence="5">
    <location>
        <position position="606"/>
    </location>
</feature>
<dbReference type="PROSITE" id="PS51845">
    <property type="entry name" value="PDEASE_I_2"/>
    <property type="match status" value="1"/>
</dbReference>
<evidence type="ECO:0000256" key="8">
    <source>
        <dbReference type="SAM" id="MobiDB-lite"/>
    </source>
</evidence>
<keyword evidence="11" id="KW-1185">Reference proteome</keyword>
<dbReference type="EMBL" id="JAIZAY010000017">
    <property type="protein sequence ID" value="KAJ8025922.1"/>
    <property type="molecule type" value="Genomic_DNA"/>
</dbReference>
<dbReference type="PROSITE" id="PS00126">
    <property type="entry name" value="PDEASE_I_1"/>
    <property type="match status" value="1"/>
</dbReference>
<comment type="caution">
    <text evidence="10">The sequence shown here is derived from an EMBL/GenBank/DDBJ whole genome shotgun (WGS) entry which is preliminary data.</text>
</comment>
<feature type="binding site" evidence="6">
    <location>
        <position position="610"/>
    </location>
    <ligand>
        <name>Zn(2+)</name>
        <dbReference type="ChEBI" id="CHEBI:29105"/>
        <label>1</label>
    </ligand>
</feature>
<feature type="binding site" evidence="6">
    <location>
        <position position="646"/>
    </location>
    <ligand>
        <name>Zn(2+)</name>
        <dbReference type="ChEBI" id="CHEBI:29105"/>
        <label>1</label>
    </ligand>
</feature>
<comment type="cofactor">
    <cofactor evidence="7">
        <name>a divalent metal cation</name>
        <dbReference type="ChEBI" id="CHEBI:60240"/>
    </cofactor>
    <text evidence="7">Binds 2 divalent metal cations per subunit. Site 1 may preferentially bind zinc ions, while site 2 has a preference for magnesium and/or manganese ions.</text>
</comment>
<keyword evidence="2" id="KW-0140">cGMP</keyword>
<keyword evidence="4 7" id="KW-0378">Hydrolase</keyword>
<dbReference type="InterPro" id="IPR023088">
    <property type="entry name" value="PDEase"/>
</dbReference>
<dbReference type="FunFam" id="3.30.450.40:FF:000015">
    <property type="entry name" value="Phosphodiesterase"/>
    <property type="match status" value="1"/>
</dbReference>
<dbReference type="InterPro" id="IPR029016">
    <property type="entry name" value="GAF-like_dom_sf"/>
</dbReference>
<dbReference type="InterPro" id="IPR003018">
    <property type="entry name" value="GAF"/>
</dbReference>
<dbReference type="InterPro" id="IPR003607">
    <property type="entry name" value="HD/PDEase_dom"/>
</dbReference>
<dbReference type="PRINTS" id="PR00387">
    <property type="entry name" value="PDIESTERASE1"/>
</dbReference>
<gene>
    <name evidence="10" type="ORF">HOLleu_33628</name>
</gene>
<reference evidence="10" key="1">
    <citation type="submission" date="2021-10" db="EMBL/GenBank/DDBJ databases">
        <title>Tropical sea cucumber genome reveals ecological adaptation and Cuvierian tubules defense mechanism.</title>
        <authorList>
            <person name="Chen T."/>
        </authorList>
    </citation>
    <scope>NUCLEOTIDE SEQUENCE</scope>
    <source>
        <strain evidence="10">Nanhai2018</strain>
        <tissue evidence="10">Muscle</tissue>
    </source>
</reference>
<evidence type="ECO:0000256" key="2">
    <source>
        <dbReference type="ARBA" id="ARBA00022535"/>
    </source>
</evidence>
<dbReference type="Proteomes" id="UP001152320">
    <property type="component" value="Chromosome 17"/>
</dbReference>
<comment type="similarity">
    <text evidence="1 7">Belongs to the cyclic nucleotide phosphodiesterase family.</text>
</comment>
<proteinExistence type="inferred from homology"/>
<dbReference type="Gene3D" id="1.10.1300.10">
    <property type="entry name" value="3'5'-cyclic nucleotide phosphodiesterase, catalytic domain"/>
    <property type="match status" value="1"/>
</dbReference>
<evidence type="ECO:0000256" key="5">
    <source>
        <dbReference type="PIRSR" id="PIRSR623088-1"/>
    </source>
</evidence>
<evidence type="ECO:0000256" key="1">
    <source>
        <dbReference type="ARBA" id="ARBA00007648"/>
    </source>
</evidence>
<dbReference type="AlphaFoldDB" id="A0A9Q1BI48"/>
<dbReference type="InterPro" id="IPR002073">
    <property type="entry name" value="PDEase_catalytic_dom"/>
</dbReference>
<evidence type="ECO:0000256" key="7">
    <source>
        <dbReference type="RuleBase" id="RU363067"/>
    </source>
</evidence>
<evidence type="ECO:0000256" key="3">
    <source>
        <dbReference type="ARBA" id="ARBA00022723"/>
    </source>
</evidence>
<evidence type="ECO:0000313" key="10">
    <source>
        <dbReference type="EMBL" id="KAJ8025922.1"/>
    </source>
</evidence>
<dbReference type="FunFam" id="3.30.450.40:FF:000031">
    <property type="entry name" value="Phosphodiesterase"/>
    <property type="match status" value="1"/>
</dbReference>
<dbReference type="Gene3D" id="3.30.450.40">
    <property type="match status" value="2"/>
</dbReference>
<dbReference type="Pfam" id="PF00233">
    <property type="entry name" value="PDEase_I"/>
    <property type="match status" value="1"/>
</dbReference>
<feature type="binding site" evidence="6">
    <location>
        <position position="647"/>
    </location>
    <ligand>
        <name>Zn(2+)</name>
        <dbReference type="ChEBI" id="CHEBI:29105"/>
        <label>1</label>
    </ligand>
</feature>
<organism evidence="10 11">
    <name type="scientific">Holothuria leucospilota</name>
    <name type="common">Black long sea cucumber</name>
    <name type="synonym">Mertensiothuria leucospilota</name>
    <dbReference type="NCBI Taxonomy" id="206669"/>
    <lineage>
        <taxon>Eukaryota</taxon>
        <taxon>Metazoa</taxon>
        <taxon>Echinodermata</taxon>
        <taxon>Eleutherozoa</taxon>
        <taxon>Echinozoa</taxon>
        <taxon>Holothuroidea</taxon>
        <taxon>Aspidochirotacea</taxon>
        <taxon>Aspidochirotida</taxon>
        <taxon>Holothuriidae</taxon>
        <taxon>Holothuria</taxon>
    </lineage>
</organism>